<evidence type="ECO:0000256" key="4">
    <source>
        <dbReference type="ARBA" id="ARBA00022989"/>
    </source>
</evidence>
<dbReference type="PROSITE" id="PS50297">
    <property type="entry name" value="ANK_REP_REGION"/>
    <property type="match status" value="3"/>
</dbReference>
<dbReference type="Proteomes" id="UP001162131">
    <property type="component" value="Unassembled WGS sequence"/>
</dbReference>
<dbReference type="Pfam" id="PF12796">
    <property type="entry name" value="Ank_2"/>
    <property type="match status" value="1"/>
</dbReference>
<evidence type="ECO:0000259" key="9">
    <source>
        <dbReference type="Pfam" id="PF01529"/>
    </source>
</evidence>
<dbReference type="InterPro" id="IPR036770">
    <property type="entry name" value="Ankyrin_rpt-contain_sf"/>
</dbReference>
<dbReference type="Gene3D" id="1.25.40.20">
    <property type="entry name" value="Ankyrin repeat-containing domain"/>
    <property type="match status" value="3"/>
</dbReference>
<dbReference type="InterPro" id="IPR002110">
    <property type="entry name" value="Ankyrin_rpt"/>
</dbReference>
<dbReference type="GO" id="GO:0019706">
    <property type="term" value="F:protein-cysteine S-palmitoyltransferase activity"/>
    <property type="evidence" value="ECO:0007669"/>
    <property type="project" value="UniProtKB-EC"/>
</dbReference>
<evidence type="ECO:0000256" key="5">
    <source>
        <dbReference type="ARBA" id="ARBA00023043"/>
    </source>
</evidence>
<keyword evidence="4 8" id="KW-1133">Transmembrane helix</keyword>
<organism evidence="10 11">
    <name type="scientific">Blepharisma stoltei</name>
    <dbReference type="NCBI Taxonomy" id="1481888"/>
    <lineage>
        <taxon>Eukaryota</taxon>
        <taxon>Sar</taxon>
        <taxon>Alveolata</taxon>
        <taxon>Ciliophora</taxon>
        <taxon>Postciliodesmatophora</taxon>
        <taxon>Heterotrichea</taxon>
        <taxon>Heterotrichida</taxon>
        <taxon>Blepharismidae</taxon>
        <taxon>Blepharisma</taxon>
    </lineage>
</organism>
<feature type="repeat" description="ANK" evidence="7">
    <location>
        <begin position="191"/>
        <end position="223"/>
    </location>
</feature>
<comment type="similarity">
    <text evidence="8">Belongs to the DHHC palmitoyltransferase family.</text>
</comment>
<comment type="caution">
    <text evidence="10">The sequence shown here is derived from an EMBL/GenBank/DDBJ whole genome shotgun (WGS) entry which is preliminary data.</text>
</comment>
<gene>
    <name evidence="10" type="ORF">BSTOLATCC_MIC16767</name>
</gene>
<comment type="catalytic activity">
    <reaction evidence="8">
        <text>L-cysteinyl-[protein] + hexadecanoyl-CoA = S-hexadecanoyl-L-cysteinyl-[protein] + CoA</text>
        <dbReference type="Rhea" id="RHEA:36683"/>
        <dbReference type="Rhea" id="RHEA-COMP:10131"/>
        <dbReference type="Rhea" id="RHEA-COMP:11032"/>
        <dbReference type="ChEBI" id="CHEBI:29950"/>
        <dbReference type="ChEBI" id="CHEBI:57287"/>
        <dbReference type="ChEBI" id="CHEBI:57379"/>
        <dbReference type="ChEBI" id="CHEBI:74151"/>
        <dbReference type="EC" id="2.3.1.225"/>
    </reaction>
</comment>
<keyword evidence="11" id="KW-1185">Reference proteome</keyword>
<evidence type="ECO:0000256" key="8">
    <source>
        <dbReference type="RuleBase" id="RU079119"/>
    </source>
</evidence>
<keyword evidence="8" id="KW-0808">Transferase</keyword>
<sequence length="546" mass="62024">MTDANNQIDDLLQALLSLDTQKFRQILQSQLFEIWDLKTYNGNNIFHEIAISLVREPVAIDYFQQAVIEINTRYPDQNIVKKMLDHPNHDDGKTPLHVAILTGRKKLARIYIDNGADFSLKDNQGQSATHIAASNGQLALLAYFFKELHIPIDLRDNTGKTPLHIAALEGQEQSAGLLIAVTTDMNLKDDEGHTPLHLAAISKSYRIVRHLLMRGASKDIVNNAGSTPLKIAEQIGSPTQIQEVLEKPCILAHINPIRPPIQPIKNSRKTFIFYIAVFIIRYFLIFMCIVPFVHIPVAASSFLIFMLTLITFAASSGIDPGYVKKDSEMSLVDLYEKYNGDFVCPYCEVKRPKSNKHCQHCNRCVQKFDHHCPWINNCVGARNHKWFFSFLFFIEIDFLFHMAISLMLLLDAYGDVSDDPLYDNLNEINQFWEISLIIIFSVCGIAFLLVLPLFYVQVVNLLSNTTTHERFAFKKSARKSGKNLDSDTSSMLLPSEENDLTTMSGISAYGVSEVTIKHTTSCCFCLKREKTLTWSEMNEFEEQEKV</sequence>
<keyword evidence="2 8" id="KW-0812">Transmembrane</keyword>
<dbReference type="SMART" id="SM00248">
    <property type="entry name" value="ANK"/>
    <property type="match status" value="4"/>
</dbReference>
<dbReference type="PANTHER" id="PTHR24161:SF85">
    <property type="entry name" value="PALMITOYLTRANSFERASE HIP14"/>
    <property type="match status" value="1"/>
</dbReference>
<dbReference type="PANTHER" id="PTHR24161">
    <property type="entry name" value="ANK_REP_REGION DOMAIN-CONTAINING PROTEIN-RELATED"/>
    <property type="match status" value="1"/>
</dbReference>
<feature type="repeat" description="ANK" evidence="7">
    <location>
        <begin position="158"/>
        <end position="190"/>
    </location>
</feature>
<evidence type="ECO:0000313" key="11">
    <source>
        <dbReference type="Proteomes" id="UP001162131"/>
    </source>
</evidence>
<name>A0AAU9J7I2_9CILI</name>
<proteinExistence type="inferred from homology"/>
<keyword evidence="6 8" id="KW-0472">Membrane</keyword>
<evidence type="ECO:0000256" key="3">
    <source>
        <dbReference type="ARBA" id="ARBA00022737"/>
    </source>
</evidence>
<dbReference type="EMBL" id="CAJZBQ010000016">
    <property type="protein sequence ID" value="CAG9316659.1"/>
    <property type="molecule type" value="Genomic_DNA"/>
</dbReference>
<protein>
    <recommendedName>
        <fullName evidence="8">Palmitoyltransferase</fullName>
        <ecNumber evidence="8">2.3.1.225</ecNumber>
    </recommendedName>
</protein>
<feature type="transmembrane region" description="Helical" evidence="8">
    <location>
        <begin position="299"/>
        <end position="318"/>
    </location>
</feature>
<comment type="subcellular location">
    <subcellularLocation>
        <location evidence="1">Membrane</location>
        <topology evidence="1">Multi-pass membrane protein</topology>
    </subcellularLocation>
</comment>
<evidence type="ECO:0000256" key="7">
    <source>
        <dbReference type="PROSITE-ProRule" id="PRU00023"/>
    </source>
</evidence>
<dbReference type="Pfam" id="PF00023">
    <property type="entry name" value="Ank"/>
    <property type="match status" value="1"/>
</dbReference>
<accession>A0AAU9J7I2</accession>
<comment type="domain">
    <text evidence="8">The DHHC domain is required for palmitoyltransferase activity.</text>
</comment>
<reference evidence="10" key="1">
    <citation type="submission" date="2021-09" db="EMBL/GenBank/DDBJ databases">
        <authorList>
            <consortium name="AG Swart"/>
            <person name="Singh M."/>
            <person name="Singh A."/>
            <person name="Seah K."/>
            <person name="Emmerich C."/>
        </authorList>
    </citation>
    <scope>NUCLEOTIDE SEQUENCE</scope>
    <source>
        <strain evidence="10">ATCC30299</strain>
    </source>
</reference>
<dbReference type="EC" id="2.3.1.225" evidence="8"/>
<evidence type="ECO:0000256" key="1">
    <source>
        <dbReference type="ARBA" id="ARBA00004141"/>
    </source>
</evidence>
<feature type="transmembrane region" description="Helical" evidence="8">
    <location>
        <begin position="271"/>
        <end position="293"/>
    </location>
</feature>
<feature type="repeat" description="ANK" evidence="7">
    <location>
        <begin position="91"/>
        <end position="123"/>
    </location>
</feature>
<dbReference type="Pfam" id="PF01529">
    <property type="entry name" value="DHHC"/>
    <property type="match status" value="1"/>
</dbReference>
<dbReference type="PROSITE" id="PS50088">
    <property type="entry name" value="ANK_REPEAT"/>
    <property type="match status" value="3"/>
</dbReference>
<dbReference type="AlphaFoldDB" id="A0AAU9J7I2"/>
<evidence type="ECO:0000313" key="10">
    <source>
        <dbReference type="EMBL" id="CAG9316659.1"/>
    </source>
</evidence>
<dbReference type="InterPro" id="IPR001594">
    <property type="entry name" value="Palmitoyltrfase_DHHC"/>
</dbReference>
<feature type="transmembrane region" description="Helical" evidence="8">
    <location>
        <begin position="430"/>
        <end position="456"/>
    </location>
</feature>
<dbReference type="SUPFAM" id="SSF48403">
    <property type="entry name" value="Ankyrin repeat"/>
    <property type="match status" value="1"/>
</dbReference>
<keyword evidence="3" id="KW-0677">Repeat</keyword>
<feature type="domain" description="Palmitoyltransferase DHHC" evidence="9">
    <location>
        <begin position="341"/>
        <end position="471"/>
    </location>
</feature>
<feature type="transmembrane region" description="Helical" evidence="8">
    <location>
        <begin position="386"/>
        <end position="410"/>
    </location>
</feature>
<evidence type="ECO:0000256" key="2">
    <source>
        <dbReference type="ARBA" id="ARBA00022692"/>
    </source>
</evidence>
<evidence type="ECO:0000256" key="6">
    <source>
        <dbReference type="ARBA" id="ARBA00023136"/>
    </source>
</evidence>
<keyword evidence="8" id="KW-0012">Acyltransferase</keyword>
<dbReference type="PROSITE" id="PS50216">
    <property type="entry name" value="DHHC"/>
    <property type="match status" value="1"/>
</dbReference>
<keyword evidence="5 7" id="KW-0040">ANK repeat</keyword>
<dbReference type="GO" id="GO:0016020">
    <property type="term" value="C:membrane"/>
    <property type="evidence" value="ECO:0007669"/>
    <property type="project" value="UniProtKB-SubCell"/>
</dbReference>